<comment type="caution">
    <text evidence="1">The sequence shown here is derived from an EMBL/GenBank/DDBJ whole genome shotgun (WGS) entry which is preliminary data.</text>
</comment>
<keyword evidence="2" id="KW-1185">Reference proteome</keyword>
<dbReference type="AlphaFoldDB" id="A0AAD5QSM2"/>
<dbReference type="EMBL" id="JAHQIW010003930">
    <property type="protein sequence ID" value="KAJ1360672.1"/>
    <property type="molecule type" value="Genomic_DNA"/>
</dbReference>
<organism evidence="1 2">
    <name type="scientific">Parelaphostrongylus tenuis</name>
    <name type="common">Meningeal worm</name>
    <dbReference type="NCBI Taxonomy" id="148309"/>
    <lineage>
        <taxon>Eukaryota</taxon>
        <taxon>Metazoa</taxon>
        <taxon>Ecdysozoa</taxon>
        <taxon>Nematoda</taxon>
        <taxon>Chromadorea</taxon>
        <taxon>Rhabditida</taxon>
        <taxon>Rhabditina</taxon>
        <taxon>Rhabditomorpha</taxon>
        <taxon>Strongyloidea</taxon>
        <taxon>Metastrongylidae</taxon>
        <taxon>Parelaphostrongylus</taxon>
    </lineage>
</organism>
<evidence type="ECO:0000313" key="2">
    <source>
        <dbReference type="Proteomes" id="UP001196413"/>
    </source>
</evidence>
<evidence type="ECO:0000313" key="1">
    <source>
        <dbReference type="EMBL" id="KAJ1360672.1"/>
    </source>
</evidence>
<sequence length="76" mass="9208">MRASFKRYVRSTRIFWDRRNQCKDQEQSLSQRFKTPEKWGSSKLLQQRWEIWKALANATFQLASISNLKKRVTLET</sequence>
<reference evidence="1" key="1">
    <citation type="submission" date="2021-06" db="EMBL/GenBank/DDBJ databases">
        <title>Parelaphostrongylus tenuis whole genome reference sequence.</title>
        <authorList>
            <person name="Garwood T.J."/>
            <person name="Larsen P.A."/>
            <person name="Fountain-Jones N.M."/>
            <person name="Garbe J.R."/>
            <person name="Macchietto M.G."/>
            <person name="Kania S.A."/>
            <person name="Gerhold R.W."/>
            <person name="Richards J.E."/>
            <person name="Wolf T.M."/>
        </authorList>
    </citation>
    <scope>NUCLEOTIDE SEQUENCE</scope>
    <source>
        <strain evidence="1">MNPRO001-30</strain>
        <tissue evidence="1">Meninges</tissue>
    </source>
</reference>
<accession>A0AAD5QSM2</accession>
<gene>
    <name evidence="1" type="ORF">KIN20_019699</name>
</gene>
<name>A0AAD5QSM2_PARTN</name>
<proteinExistence type="predicted"/>
<dbReference type="Proteomes" id="UP001196413">
    <property type="component" value="Unassembled WGS sequence"/>
</dbReference>
<protein>
    <submittedName>
        <fullName evidence="1">Uncharacterized protein</fullName>
    </submittedName>
</protein>